<reference evidence="1 2" key="1">
    <citation type="submission" date="2015-03" db="EMBL/GenBank/DDBJ databases">
        <title>Genome assembly of Sandaracinus amylolyticus DSM 53668.</title>
        <authorList>
            <person name="Sharma G."/>
            <person name="Subramanian S."/>
        </authorList>
    </citation>
    <scope>NUCLEOTIDE SEQUENCE [LARGE SCALE GENOMIC DNA]</scope>
    <source>
        <strain evidence="1 2">DSM 53668</strain>
    </source>
</reference>
<evidence type="ECO:0000313" key="2">
    <source>
        <dbReference type="Proteomes" id="UP000034883"/>
    </source>
</evidence>
<gene>
    <name evidence="1" type="ORF">DB32_004978</name>
</gene>
<name>A0A0F6SG00_9BACT</name>
<evidence type="ECO:0000313" key="1">
    <source>
        <dbReference type="EMBL" id="AKF07829.1"/>
    </source>
</evidence>
<protein>
    <submittedName>
        <fullName evidence="1">Uncharacterized protein</fullName>
    </submittedName>
</protein>
<keyword evidence="2" id="KW-1185">Reference proteome</keyword>
<dbReference type="KEGG" id="samy:DB32_004978"/>
<sequence length="205" mass="22605">MGVFVLRFAFELEAPSFDDVERAFRAEIGRGLTHVEPGARHGASPTFRIRDAEGFVLVEQRGGEWVLHADMHRSGPLPLAQDVLRALGGHHPPRSAGTPQQRDFGEEWYGWLFEGGDVQMRTATHAVRVWHGFLSRLEELARTDLVSMLEARDVAAFERALSAIPPEALADGPFADALPRVHAELLTFLAGARASHLLVDVQLDA</sequence>
<accession>A0A0F6SG00</accession>
<dbReference type="Proteomes" id="UP000034883">
    <property type="component" value="Chromosome"/>
</dbReference>
<dbReference type="EMBL" id="CP011125">
    <property type="protein sequence ID" value="AKF07829.1"/>
    <property type="molecule type" value="Genomic_DNA"/>
</dbReference>
<dbReference type="STRING" id="927083.DB32_004978"/>
<proteinExistence type="predicted"/>
<dbReference type="RefSeq" id="WP_053235044.1">
    <property type="nucleotide sequence ID" value="NZ_CP011125.1"/>
</dbReference>
<dbReference type="AlphaFoldDB" id="A0A0F6SG00"/>
<organism evidence="1 2">
    <name type="scientific">Sandaracinus amylolyticus</name>
    <dbReference type="NCBI Taxonomy" id="927083"/>
    <lineage>
        <taxon>Bacteria</taxon>
        <taxon>Pseudomonadati</taxon>
        <taxon>Myxococcota</taxon>
        <taxon>Polyangia</taxon>
        <taxon>Polyangiales</taxon>
        <taxon>Sandaracinaceae</taxon>
        <taxon>Sandaracinus</taxon>
    </lineage>
</organism>